<evidence type="ECO:0000313" key="1">
    <source>
        <dbReference type="Proteomes" id="UP000887569"/>
    </source>
</evidence>
<accession>A0A915B9L1</accession>
<dbReference type="AlphaFoldDB" id="A0A915B9L1"/>
<evidence type="ECO:0000313" key="2">
    <source>
        <dbReference type="WBParaSite" id="PgR031_g089_t01"/>
    </source>
</evidence>
<sequence length="41" mass="4827">MFRLKATALELFAEGKTILPIAPTHFYLQIFVKHFVRFIFA</sequence>
<reference evidence="2" key="1">
    <citation type="submission" date="2022-11" db="UniProtKB">
        <authorList>
            <consortium name="WormBaseParasite"/>
        </authorList>
    </citation>
    <scope>IDENTIFICATION</scope>
</reference>
<organism evidence="1 2">
    <name type="scientific">Parascaris univalens</name>
    <name type="common">Nematode worm</name>
    <dbReference type="NCBI Taxonomy" id="6257"/>
    <lineage>
        <taxon>Eukaryota</taxon>
        <taxon>Metazoa</taxon>
        <taxon>Ecdysozoa</taxon>
        <taxon>Nematoda</taxon>
        <taxon>Chromadorea</taxon>
        <taxon>Rhabditida</taxon>
        <taxon>Spirurina</taxon>
        <taxon>Ascaridomorpha</taxon>
        <taxon>Ascaridoidea</taxon>
        <taxon>Ascarididae</taxon>
        <taxon>Parascaris</taxon>
    </lineage>
</organism>
<name>A0A915B9L1_PARUN</name>
<keyword evidence="1" id="KW-1185">Reference proteome</keyword>
<dbReference type="WBParaSite" id="PgR031_g089_t01">
    <property type="protein sequence ID" value="PgR031_g089_t01"/>
    <property type="gene ID" value="PgR031_g089"/>
</dbReference>
<protein>
    <submittedName>
        <fullName evidence="2">Protein kinase domain-containing protein</fullName>
    </submittedName>
</protein>
<dbReference type="Proteomes" id="UP000887569">
    <property type="component" value="Unplaced"/>
</dbReference>
<proteinExistence type="predicted"/>